<gene>
    <name evidence="1" type="ORF">DFJ69_3163</name>
</gene>
<dbReference type="Proteomes" id="UP000256661">
    <property type="component" value="Unassembled WGS sequence"/>
</dbReference>
<comment type="caution">
    <text evidence="1">The sequence shown here is derived from an EMBL/GenBank/DDBJ whole genome shotgun (WGS) entry which is preliminary data.</text>
</comment>
<keyword evidence="2" id="KW-1185">Reference proteome</keyword>
<organism evidence="1 2">
    <name type="scientific">Thermomonospora umbrina</name>
    <dbReference type="NCBI Taxonomy" id="111806"/>
    <lineage>
        <taxon>Bacteria</taxon>
        <taxon>Bacillati</taxon>
        <taxon>Actinomycetota</taxon>
        <taxon>Actinomycetes</taxon>
        <taxon>Streptosporangiales</taxon>
        <taxon>Thermomonosporaceae</taxon>
        <taxon>Thermomonospora</taxon>
    </lineage>
</organism>
<proteinExistence type="predicted"/>
<evidence type="ECO:0000313" key="2">
    <source>
        <dbReference type="Proteomes" id="UP000256661"/>
    </source>
</evidence>
<dbReference type="AlphaFoldDB" id="A0A3D9SP20"/>
<dbReference type="EMBL" id="QTTT01000001">
    <property type="protein sequence ID" value="REE97689.1"/>
    <property type="molecule type" value="Genomic_DNA"/>
</dbReference>
<protein>
    <submittedName>
        <fullName evidence="1">Uncharacterized protein</fullName>
    </submittedName>
</protein>
<reference evidence="1 2" key="1">
    <citation type="submission" date="2018-08" db="EMBL/GenBank/DDBJ databases">
        <title>Sequencing the genomes of 1000 actinobacteria strains.</title>
        <authorList>
            <person name="Klenk H.-P."/>
        </authorList>
    </citation>
    <scope>NUCLEOTIDE SEQUENCE [LARGE SCALE GENOMIC DNA]</scope>
    <source>
        <strain evidence="1 2">DSM 43927</strain>
    </source>
</reference>
<sequence>MGLHSAGREPRAEVSNPRKASLLALNQSIRDHGGMACGLVQREGRQVVYVINSELPVHRADIGCEFVDAVWWFTWVEDGEPTIGPADDVEGVVVAIAKALKVMPRSR</sequence>
<name>A0A3D9SP20_9ACTN</name>
<evidence type="ECO:0000313" key="1">
    <source>
        <dbReference type="EMBL" id="REE97689.1"/>
    </source>
</evidence>
<accession>A0A3D9SP20</accession>